<keyword evidence="3" id="KW-1185">Reference proteome</keyword>
<dbReference type="InterPro" id="IPR008523">
    <property type="entry name" value="DUF805"/>
</dbReference>
<proteinExistence type="predicted"/>
<dbReference type="Pfam" id="PF05656">
    <property type="entry name" value="DUF805"/>
    <property type="match status" value="1"/>
</dbReference>
<dbReference type="GO" id="GO:0005886">
    <property type="term" value="C:plasma membrane"/>
    <property type="evidence" value="ECO:0007669"/>
    <property type="project" value="TreeGrafter"/>
</dbReference>
<name>A0A1S6QGN5_9LACO</name>
<keyword evidence="1" id="KW-0812">Transmembrane</keyword>
<dbReference type="eggNOG" id="COG3152">
    <property type="taxonomic scope" value="Bacteria"/>
</dbReference>
<feature type="transmembrane region" description="Helical" evidence="1">
    <location>
        <begin position="90"/>
        <end position="112"/>
    </location>
</feature>
<keyword evidence="1" id="KW-0472">Membrane</keyword>
<sequence length="127" mass="15082">MQAYKEFWTKMFVFNAKATRKQYWISIIINAIVVGLVSLVTGDYKYVGTETTQAFTEHNYSLVFSIFLLLVWIAEFTIRARRLHDSGHSNWWILLYMIPLIGWIWLFILLVMPSKDDNRWPDNQSEV</sequence>
<dbReference type="KEGG" id="lcu:PL11_002015"/>
<feature type="transmembrane region" description="Helical" evidence="1">
    <location>
        <begin position="21"/>
        <end position="40"/>
    </location>
</feature>
<evidence type="ECO:0000313" key="3">
    <source>
        <dbReference type="Proteomes" id="UP000030361"/>
    </source>
</evidence>
<evidence type="ECO:0000313" key="2">
    <source>
        <dbReference type="EMBL" id="AQW20773.1"/>
    </source>
</evidence>
<organism evidence="2 3">
    <name type="scientific">Lentilactobacillus curieae</name>
    <dbReference type="NCBI Taxonomy" id="1138822"/>
    <lineage>
        <taxon>Bacteria</taxon>
        <taxon>Bacillati</taxon>
        <taxon>Bacillota</taxon>
        <taxon>Bacilli</taxon>
        <taxon>Lactobacillales</taxon>
        <taxon>Lactobacillaceae</taxon>
        <taxon>Lentilactobacillus</taxon>
    </lineage>
</organism>
<dbReference type="AlphaFoldDB" id="A0A1S6QGN5"/>
<dbReference type="RefSeq" id="WP_035165978.1">
    <property type="nucleotide sequence ID" value="NZ_CP018906.1"/>
</dbReference>
<dbReference type="OrthoDB" id="2285053at2"/>
<evidence type="ECO:0000256" key="1">
    <source>
        <dbReference type="SAM" id="Phobius"/>
    </source>
</evidence>
<dbReference type="EMBL" id="CP018906">
    <property type="protein sequence ID" value="AQW20773.1"/>
    <property type="molecule type" value="Genomic_DNA"/>
</dbReference>
<dbReference type="PANTHER" id="PTHR34980">
    <property type="entry name" value="INNER MEMBRANE PROTEIN-RELATED-RELATED"/>
    <property type="match status" value="1"/>
</dbReference>
<dbReference type="Proteomes" id="UP000030361">
    <property type="component" value="Chromosome"/>
</dbReference>
<feature type="transmembrane region" description="Helical" evidence="1">
    <location>
        <begin position="60"/>
        <end position="78"/>
    </location>
</feature>
<keyword evidence="1" id="KW-1133">Transmembrane helix</keyword>
<accession>A0A1S6QGN5</accession>
<dbReference type="PANTHER" id="PTHR34980:SF2">
    <property type="entry name" value="INNER MEMBRANE PROTEIN YHAH-RELATED"/>
    <property type="match status" value="1"/>
</dbReference>
<reference evidence="2 3" key="1">
    <citation type="journal article" date="2015" name="Genome Announc.">
        <title>Genome Sequence of Lactobacillus curieae CCTCC M 2011381T, a Novel Producer of Gamma-aminobutyric Acid.</title>
        <authorList>
            <person name="Wang Y."/>
            <person name="Wang Y."/>
            <person name="Lang C."/>
            <person name="Wei D."/>
            <person name="Xu P."/>
            <person name="Xie J."/>
        </authorList>
    </citation>
    <scope>NUCLEOTIDE SEQUENCE [LARGE SCALE GENOMIC DNA]</scope>
    <source>
        <strain evidence="2 3">CCTCC M 2011381</strain>
    </source>
</reference>
<protein>
    <submittedName>
        <fullName evidence="2">DUF805 domain-containing protein</fullName>
    </submittedName>
</protein>
<gene>
    <name evidence="2" type="ORF">PL11_002015</name>
</gene>